<feature type="domain" description="Neurotransmitter-gated ion-channel transmembrane" evidence="3">
    <location>
        <begin position="311"/>
        <end position="458"/>
    </location>
</feature>
<dbReference type="Gene3D" id="1.20.58.390">
    <property type="entry name" value="Neurotransmitter-gated ion-channel transmembrane domain"/>
    <property type="match status" value="1"/>
</dbReference>
<keyword evidence="2" id="KW-0812">Transmembrane</keyword>
<feature type="transmembrane region" description="Helical" evidence="2">
    <location>
        <begin position="306"/>
        <end position="328"/>
    </location>
</feature>
<dbReference type="InterPro" id="IPR038050">
    <property type="entry name" value="Neuro_actylchol_rec"/>
</dbReference>
<dbReference type="Proteomes" id="UP000604046">
    <property type="component" value="Unassembled WGS sequence"/>
</dbReference>
<feature type="transmembrane region" description="Helical" evidence="2">
    <location>
        <begin position="340"/>
        <end position="363"/>
    </location>
</feature>
<dbReference type="GO" id="GO:0005216">
    <property type="term" value="F:monoatomic ion channel activity"/>
    <property type="evidence" value="ECO:0007669"/>
    <property type="project" value="InterPro"/>
</dbReference>
<keyword evidence="2" id="KW-0472">Membrane</keyword>
<dbReference type="InterPro" id="IPR006029">
    <property type="entry name" value="Neurotrans-gated_channel_TM"/>
</dbReference>
<dbReference type="PANTHER" id="PTHR18945">
    <property type="entry name" value="NEUROTRANSMITTER GATED ION CHANNEL"/>
    <property type="match status" value="1"/>
</dbReference>
<feature type="transmembrane region" description="Helical" evidence="2">
    <location>
        <begin position="400"/>
        <end position="422"/>
    </location>
</feature>
<organism evidence="4 5">
    <name type="scientific">Symbiodinium natans</name>
    <dbReference type="NCBI Taxonomy" id="878477"/>
    <lineage>
        <taxon>Eukaryota</taxon>
        <taxon>Sar</taxon>
        <taxon>Alveolata</taxon>
        <taxon>Dinophyceae</taxon>
        <taxon>Suessiales</taxon>
        <taxon>Symbiodiniaceae</taxon>
        <taxon>Symbiodinium</taxon>
    </lineage>
</organism>
<name>A0A812SBI7_9DINO</name>
<evidence type="ECO:0000313" key="5">
    <source>
        <dbReference type="Proteomes" id="UP000604046"/>
    </source>
</evidence>
<dbReference type="Pfam" id="PF02932">
    <property type="entry name" value="Neur_chan_memb"/>
    <property type="match status" value="1"/>
</dbReference>
<dbReference type="EMBL" id="CAJNDS010002430">
    <property type="protein sequence ID" value="CAE7470694.1"/>
    <property type="molecule type" value="Genomic_DNA"/>
</dbReference>
<dbReference type="OrthoDB" id="407205at2759"/>
<protein>
    <recommendedName>
        <fullName evidence="3">Neurotransmitter-gated ion-channel transmembrane domain-containing protein</fullName>
    </recommendedName>
</protein>
<reference evidence="4" key="1">
    <citation type="submission" date="2021-02" db="EMBL/GenBank/DDBJ databases">
        <authorList>
            <person name="Dougan E. K."/>
            <person name="Rhodes N."/>
            <person name="Thang M."/>
            <person name="Chan C."/>
        </authorList>
    </citation>
    <scope>NUCLEOTIDE SEQUENCE</scope>
</reference>
<evidence type="ECO:0000256" key="2">
    <source>
        <dbReference type="SAM" id="Phobius"/>
    </source>
</evidence>
<feature type="region of interest" description="Disordered" evidence="1">
    <location>
        <begin position="28"/>
        <end position="47"/>
    </location>
</feature>
<evidence type="ECO:0000259" key="3">
    <source>
        <dbReference type="Pfam" id="PF02932"/>
    </source>
</evidence>
<dbReference type="InterPro" id="IPR006201">
    <property type="entry name" value="Neur_channel"/>
</dbReference>
<gene>
    <name evidence="4" type="ORF">SNAT2548_LOCUS26406</name>
</gene>
<evidence type="ECO:0000256" key="1">
    <source>
        <dbReference type="SAM" id="MobiDB-lite"/>
    </source>
</evidence>
<evidence type="ECO:0000313" key="4">
    <source>
        <dbReference type="EMBL" id="CAE7470694.1"/>
    </source>
</evidence>
<dbReference type="GO" id="GO:0016020">
    <property type="term" value="C:membrane"/>
    <property type="evidence" value="ECO:0007669"/>
    <property type="project" value="InterPro"/>
</dbReference>
<sequence>MTACSYGGPIRRSHLSQFASMARQLLRDDGTSTGTDSSSEDEPVRADENCCPLHVMEVRVNVDKLTQIKQLEESFQARLFFQARRKLDKNALSEDPNKEREKMEKCCKFLQKHVVPDPANIEIKLGQTKTDVHLEDIQESADEVLQKVRDQYLDKDMKRGRCKLSVENLRNELSRDDCPSLVLKATSGGEVEEVQLSWVISGEFGEKFELQEFPFDSQELSVTLCLGVQCERKEKEALQEQLRFIRSRDEQFQSRVNLCVFSLGNSWTKPKKVVVKTSWTRAKQSAQGHRFPIVKISVFVQRKYQFYMWNIIFPVFAIAWMSACTLSINIDKVADRLSSSLTLVLTAVAYKYIAAQMVPTIGYNTWLDLYVLMCFGFLVVIVMENCAAETFIRTSEREQAIGWVVGLLFVALNSYFALWARWLRAKARRREDDEANENERREWYPELHDEDEMTDCEAVSHAEQPKVFAMFLALSRHRPSATLSLSRGEQRANLQAPCSALLDRAEQATLKKAWRTFCRPWAAMVGPGLSAHHLLAFTRARQEMGGWSCWDSNRTLFYASAEAGAGEGSRDWWWGEGEWGLIGPRYLRKRVMGAFEIAGGHEGS</sequence>
<feature type="transmembrane region" description="Helical" evidence="2">
    <location>
        <begin position="369"/>
        <end position="388"/>
    </location>
</feature>
<dbReference type="InterPro" id="IPR036719">
    <property type="entry name" value="Neuro-gated_channel_TM_sf"/>
</dbReference>
<keyword evidence="5" id="KW-1185">Reference proteome</keyword>
<dbReference type="SUPFAM" id="SSF90112">
    <property type="entry name" value="Neurotransmitter-gated ion-channel transmembrane pore"/>
    <property type="match status" value="1"/>
</dbReference>
<proteinExistence type="predicted"/>
<comment type="caution">
    <text evidence="4">The sequence shown here is derived from an EMBL/GenBank/DDBJ whole genome shotgun (WGS) entry which is preliminary data.</text>
</comment>
<dbReference type="AlphaFoldDB" id="A0A812SBI7"/>
<keyword evidence="2" id="KW-1133">Transmembrane helix</keyword>
<dbReference type="GO" id="GO:0004888">
    <property type="term" value="F:transmembrane signaling receptor activity"/>
    <property type="evidence" value="ECO:0007669"/>
    <property type="project" value="InterPro"/>
</dbReference>
<accession>A0A812SBI7</accession>